<dbReference type="Pfam" id="PF13174">
    <property type="entry name" value="TPR_6"/>
    <property type="match status" value="1"/>
</dbReference>
<name>A0ABV0D0H5_9SPHN</name>
<dbReference type="RefSeq" id="WP_346786112.1">
    <property type="nucleotide sequence ID" value="NZ_JBDLBR010000007.1"/>
</dbReference>
<evidence type="ECO:0000256" key="2">
    <source>
        <dbReference type="SAM" id="SignalP"/>
    </source>
</evidence>
<accession>A0ABV0D0H5</accession>
<proteinExistence type="predicted"/>
<comment type="caution">
    <text evidence="3">The sequence shown here is derived from an EMBL/GenBank/DDBJ whole genome shotgun (WGS) entry which is preliminary data.</text>
</comment>
<dbReference type="Gene3D" id="1.25.40.10">
    <property type="entry name" value="Tetratricopeptide repeat domain"/>
    <property type="match status" value="1"/>
</dbReference>
<reference evidence="3 4" key="1">
    <citation type="submission" date="2024-05" db="EMBL/GenBank/DDBJ databases">
        <authorList>
            <person name="Park S."/>
        </authorList>
    </citation>
    <scope>NUCLEOTIDE SEQUENCE [LARGE SCALE GENOMIC DNA]</scope>
    <source>
        <strain evidence="3 4">DGU5</strain>
    </source>
</reference>
<dbReference type="InterPro" id="IPR011990">
    <property type="entry name" value="TPR-like_helical_dom_sf"/>
</dbReference>
<keyword evidence="4" id="KW-1185">Reference proteome</keyword>
<protein>
    <submittedName>
        <fullName evidence="3">Tetratricopeptide repeat protein</fullName>
    </submittedName>
</protein>
<evidence type="ECO:0000313" key="4">
    <source>
        <dbReference type="Proteomes" id="UP001484535"/>
    </source>
</evidence>
<keyword evidence="2" id="KW-0732">Signal</keyword>
<feature type="region of interest" description="Disordered" evidence="1">
    <location>
        <begin position="123"/>
        <end position="182"/>
    </location>
</feature>
<dbReference type="InterPro" id="IPR019734">
    <property type="entry name" value="TPR_rpt"/>
</dbReference>
<evidence type="ECO:0000256" key="1">
    <source>
        <dbReference type="SAM" id="MobiDB-lite"/>
    </source>
</evidence>
<organism evidence="3 4">
    <name type="scientific">Aurantiacibacter flavus</name>
    <dbReference type="NCBI Taxonomy" id="3145232"/>
    <lineage>
        <taxon>Bacteria</taxon>
        <taxon>Pseudomonadati</taxon>
        <taxon>Pseudomonadota</taxon>
        <taxon>Alphaproteobacteria</taxon>
        <taxon>Sphingomonadales</taxon>
        <taxon>Erythrobacteraceae</taxon>
        <taxon>Aurantiacibacter</taxon>
    </lineage>
</organism>
<feature type="signal peptide" evidence="2">
    <location>
        <begin position="1"/>
        <end position="30"/>
    </location>
</feature>
<feature type="compositionally biased region" description="Low complexity" evidence="1">
    <location>
        <begin position="123"/>
        <end position="168"/>
    </location>
</feature>
<sequence>MIQQIARARRGLMVSSAVALAMVVSTPAAAQVDARLERIEAQLRALQRTVFPGGDERFFEPEITPQANNANTPTPGISSSAMTDVLSRISAIESQLARLTASTEVNENALSALTQRVAAMEAARTAAATPNPAPLQTPATGPATTPATQPATTPATTPAPAPSSSQPSGVIAVPGSAETGPSAERLAGVQSIAKPATGDMGEDEYTYGFRLWDAQYYPEAQQQLALFIERYPSHRLISYGRNLLGRAYLDAGDPRSAATHFFENYQSDKQGARAADSLLYLAESMIELEDTRRACIALAEFGDTYPALATGRLQSMYDGLKGRVTCN</sequence>
<dbReference type="SUPFAM" id="SSF48452">
    <property type="entry name" value="TPR-like"/>
    <property type="match status" value="1"/>
</dbReference>
<dbReference type="Proteomes" id="UP001484535">
    <property type="component" value="Unassembled WGS sequence"/>
</dbReference>
<gene>
    <name evidence="3" type="ORF">ABDJ38_15845</name>
</gene>
<feature type="chain" id="PRO_5046749302" evidence="2">
    <location>
        <begin position="31"/>
        <end position="327"/>
    </location>
</feature>
<evidence type="ECO:0000313" key="3">
    <source>
        <dbReference type="EMBL" id="MEN7538650.1"/>
    </source>
</evidence>
<dbReference type="EMBL" id="JBDLBR010000007">
    <property type="protein sequence ID" value="MEN7538650.1"/>
    <property type="molecule type" value="Genomic_DNA"/>
</dbReference>